<name>A0AAE9YE96_9ACTN</name>
<dbReference type="PANTHER" id="PTHR42877">
    <property type="entry name" value="L-ORNITHINE N(5)-MONOOXYGENASE-RELATED"/>
    <property type="match status" value="1"/>
</dbReference>
<keyword evidence="3" id="KW-0274">FAD</keyword>
<dbReference type="Proteomes" id="UP001216390">
    <property type="component" value="Chromosome"/>
</dbReference>
<accession>A0AAE9YE96</accession>
<evidence type="ECO:0000313" key="6">
    <source>
        <dbReference type="Proteomes" id="UP001216390"/>
    </source>
</evidence>
<keyword evidence="2" id="KW-0285">Flavoprotein</keyword>
<comment type="similarity">
    <text evidence="1">Belongs to the FAD-binding monooxygenase family.</text>
</comment>
<dbReference type="InterPro" id="IPR036188">
    <property type="entry name" value="FAD/NAD-bd_sf"/>
</dbReference>
<evidence type="ECO:0000256" key="1">
    <source>
        <dbReference type="ARBA" id="ARBA00010139"/>
    </source>
</evidence>
<dbReference type="KEGG" id="ima:PO878_17410"/>
<keyword evidence="4" id="KW-0560">Oxidoreductase</keyword>
<dbReference type="RefSeq" id="WP_272735804.1">
    <property type="nucleotide sequence ID" value="NZ_CP116942.1"/>
</dbReference>
<dbReference type="GO" id="GO:0050661">
    <property type="term" value="F:NADP binding"/>
    <property type="evidence" value="ECO:0007669"/>
    <property type="project" value="InterPro"/>
</dbReference>
<dbReference type="GO" id="GO:0050660">
    <property type="term" value="F:flavin adenine dinucleotide binding"/>
    <property type="evidence" value="ECO:0007669"/>
    <property type="project" value="InterPro"/>
</dbReference>
<proteinExistence type="inferred from homology"/>
<dbReference type="InterPro" id="IPR020946">
    <property type="entry name" value="Flavin_mOase-like"/>
</dbReference>
<dbReference type="EMBL" id="CP116942">
    <property type="protein sequence ID" value="WCO66281.1"/>
    <property type="molecule type" value="Genomic_DNA"/>
</dbReference>
<dbReference type="AlphaFoldDB" id="A0AAE9YE96"/>
<evidence type="ECO:0000256" key="4">
    <source>
        <dbReference type="ARBA" id="ARBA00023002"/>
    </source>
</evidence>
<dbReference type="SUPFAM" id="SSF51905">
    <property type="entry name" value="FAD/NAD(P)-binding domain"/>
    <property type="match status" value="1"/>
</dbReference>
<keyword evidence="6" id="KW-1185">Reference proteome</keyword>
<dbReference type="PANTHER" id="PTHR42877:SF4">
    <property type="entry name" value="FAD_NAD(P)-BINDING DOMAIN-CONTAINING PROTEIN-RELATED"/>
    <property type="match status" value="1"/>
</dbReference>
<organism evidence="5 6">
    <name type="scientific">Iamia majanohamensis</name>
    <dbReference type="NCBI Taxonomy" id="467976"/>
    <lineage>
        <taxon>Bacteria</taxon>
        <taxon>Bacillati</taxon>
        <taxon>Actinomycetota</taxon>
        <taxon>Acidimicrobiia</taxon>
        <taxon>Acidimicrobiales</taxon>
        <taxon>Iamiaceae</taxon>
        <taxon>Iamia</taxon>
    </lineage>
</organism>
<dbReference type="InterPro" id="IPR051209">
    <property type="entry name" value="FAD-bind_Monooxygenase_sf"/>
</dbReference>
<sequence length="491" mass="53840">MRDLCVAVIGAGMAGIASVIKLREAGFDDVTVFEKAHDVGGTWRENTYPGIACDVPSHLYSYSFAPNADWTHTFSPGNEIWAYFESVARCEGVHERTRFDDEVVSLDYEGGRWTLATASGYRDVFDVVIAATGVLHHPNLPDLPGLGSFAGAAFHSARWDHHVPIDGRRIGVIGTGSSAVQITGALVDRAAHLDLFQRTPQWIMPVDNVPYDEAQRRAFRDDPALMRRARDGLGRAFADHFANAVTDADSPAMAAIEEACRAHLETVADPVLREKLRPDYRAACKRLVASGEFYDAIQAPNASVVTERIERIEAAGVRTVDGELHELDVLVLATGFRSDRFLRPIRVRGRDDICLDDVWAERPSAHVALVVPGFPNLFLLNGPNGPVGNFSLIDVAELQLDYTIQLLDVLRDGAEAVEPTVEAAEAFEVARVEATKGTVWVTGCRSWYLDDRGIPAAWPWSIDHFRDVMRTPDLTQYKVSSGASDGTGDDA</sequence>
<dbReference type="Pfam" id="PF00743">
    <property type="entry name" value="FMO-like"/>
    <property type="match status" value="1"/>
</dbReference>
<protein>
    <submittedName>
        <fullName evidence="5">NAD(P)/FAD-dependent oxidoreductase</fullName>
    </submittedName>
</protein>
<evidence type="ECO:0000256" key="3">
    <source>
        <dbReference type="ARBA" id="ARBA00022827"/>
    </source>
</evidence>
<gene>
    <name evidence="5" type="ORF">PO878_17410</name>
</gene>
<reference evidence="5" key="1">
    <citation type="submission" date="2023-01" db="EMBL/GenBank/DDBJ databases">
        <title>The diversity of Class Acidimicrobiia in South China Sea sediment environments and the proposal of Iamia marina sp. nov., a novel species of the genus Iamia.</title>
        <authorList>
            <person name="He Y."/>
            <person name="Tian X."/>
        </authorList>
    </citation>
    <scope>NUCLEOTIDE SEQUENCE</scope>
    <source>
        <strain evidence="5">DSM 19957</strain>
    </source>
</reference>
<dbReference type="Gene3D" id="3.50.50.60">
    <property type="entry name" value="FAD/NAD(P)-binding domain"/>
    <property type="match status" value="3"/>
</dbReference>
<dbReference type="GO" id="GO:0004499">
    <property type="term" value="F:N,N-dimethylaniline monooxygenase activity"/>
    <property type="evidence" value="ECO:0007669"/>
    <property type="project" value="InterPro"/>
</dbReference>
<evidence type="ECO:0000256" key="2">
    <source>
        <dbReference type="ARBA" id="ARBA00022630"/>
    </source>
</evidence>
<evidence type="ECO:0000313" key="5">
    <source>
        <dbReference type="EMBL" id="WCO66281.1"/>
    </source>
</evidence>
<dbReference type="PRINTS" id="PR00469">
    <property type="entry name" value="PNDRDTASEII"/>
</dbReference>